<keyword evidence="9" id="KW-1133">Transmembrane helix</keyword>
<evidence type="ECO:0000313" key="16">
    <source>
        <dbReference type="EMBL" id="KAK9918505.1"/>
    </source>
</evidence>
<dbReference type="PIRSF" id="PIRSF028937">
    <property type="entry name" value="Lg_Ch_AO"/>
    <property type="match status" value="1"/>
</dbReference>
<dbReference type="PANTHER" id="PTHR46056:SF12">
    <property type="entry name" value="LONG-CHAIN-ALCOHOL OXIDASE"/>
    <property type="match status" value="1"/>
</dbReference>
<dbReference type="Proteomes" id="UP001491310">
    <property type="component" value="Unassembled WGS sequence"/>
</dbReference>
<comment type="catalytic activity">
    <reaction evidence="1 12">
        <text>a long-chain primary fatty alcohol + O2 = a long-chain fatty aldehyde + H2O2</text>
        <dbReference type="Rhea" id="RHEA:22756"/>
        <dbReference type="ChEBI" id="CHEBI:15379"/>
        <dbReference type="ChEBI" id="CHEBI:16240"/>
        <dbReference type="ChEBI" id="CHEBI:17176"/>
        <dbReference type="ChEBI" id="CHEBI:77396"/>
        <dbReference type="EC" id="1.1.3.20"/>
    </reaction>
</comment>
<evidence type="ECO:0000256" key="2">
    <source>
        <dbReference type="ARBA" id="ARBA00003842"/>
    </source>
</evidence>
<evidence type="ECO:0000313" key="17">
    <source>
        <dbReference type="Proteomes" id="UP001491310"/>
    </source>
</evidence>
<dbReference type="SUPFAM" id="SSF51905">
    <property type="entry name" value="FAD/NAD(P)-binding domain"/>
    <property type="match status" value="1"/>
</dbReference>
<comment type="function">
    <text evidence="2 12">Long-chain fatty alcohol oxidase involved in the omega-oxidation pathway of lipid degradation.</text>
</comment>
<protein>
    <recommendedName>
        <fullName evidence="5 12">Long-chain-alcohol oxidase</fullName>
        <ecNumber evidence="5 12">1.1.3.20</ecNumber>
    </recommendedName>
</protein>
<dbReference type="InterPro" id="IPR036188">
    <property type="entry name" value="FAD/NAD-bd_sf"/>
</dbReference>
<gene>
    <name evidence="16" type="ORF">WJX75_004573</name>
</gene>
<feature type="domain" description="Glucose-methanol-choline oxidoreductase C-terminal" evidence="15">
    <location>
        <begin position="612"/>
        <end position="759"/>
    </location>
</feature>
<keyword evidence="7" id="KW-0812">Transmembrane</keyword>
<evidence type="ECO:0000259" key="15">
    <source>
        <dbReference type="Pfam" id="PF05199"/>
    </source>
</evidence>
<evidence type="ECO:0000256" key="4">
    <source>
        <dbReference type="ARBA" id="ARBA00010790"/>
    </source>
</evidence>
<dbReference type="Pfam" id="PF05199">
    <property type="entry name" value="GMC_oxred_C"/>
    <property type="match status" value="1"/>
</dbReference>
<comment type="similarity">
    <text evidence="4 12">Belongs to the GMC oxidoreductase family.</text>
</comment>
<keyword evidence="11 12" id="KW-0472">Membrane</keyword>
<dbReference type="Gene3D" id="3.50.50.60">
    <property type="entry name" value="FAD/NAD(P)-binding domain"/>
    <property type="match status" value="2"/>
</dbReference>
<name>A0ABR2Z4D7_9CHLO</name>
<keyword evidence="8" id="KW-0274">FAD</keyword>
<proteinExistence type="inferred from homology"/>
<reference evidence="16 17" key="1">
    <citation type="journal article" date="2024" name="Nat. Commun.">
        <title>Phylogenomics reveals the evolutionary origins of lichenization in chlorophyte algae.</title>
        <authorList>
            <person name="Puginier C."/>
            <person name="Libourel C."/>
            <person name="Otte J."/>
            <person name="Skaloud P."/>
            <person name="Haon M."/>
            <person name="Grisel S."/>
            <person name="Petersen M."/>
            <person name="Berrin J.G."/>
            <person name="Delaux P.M."/>
            <person name="Dal Grande F."/>
            <person name="Keller J."/>
        </authorList>
    </citation>
    <scope>NUCLEOTIDE SEQUENCE [LARGE SCALE GENOMIC DNA]</scope>
    <source>
        <strain evidence="16 17">SAG 216-7</strain>
    </source>
</reference>
<feature type="domain" description="Glucose-methanol-choline oxidoreductase N-terminal" evidence="14">
    <location>
        <begin position="267"/>
        <end position="491"/>
    </location>
</feature>
<evidence type="ECO:0000256" key="1">
    <source>
        <dbReference type="ARBA" id="ARBA00000920"/>
    </source>
</evidence>
<evidence type="ECO:0000256" key="8">
    <source>
        <dbReference type="ARBA" id="ARBA00022827"/>
    </source>
</evidence>
<dbReference type="InterPro" id="IPR007867">
    <property type="entry name" value="GMC_OxRtase_C"/>
</dbReference>
<keyword evidence="10 12" id="KW-0560">Oxidoreductase</keyword>
<sequence length="791" mass="84128">MKSGRNEVIAALAEAIFPALHDDASFARLQGDEKLANFLETSGRSLEIFTAEVSNGIALLTPESQTDLALLFALLSTGAGTAAVGGPKMLLPSSSCFQPFPKLPLRKREAILQYWTNCPIPLLKKAFKGIKSLIASTIFKVTDEKGSNPLWPAILYEGSDPDRPIAPMSQRQSVEATLAKSIVDLTAVPAKNTADISQLISSHGLQVGCFKDGTLEVICDAVVVGSGAGGGVTAALLAQAGAKVVVLEKGRFAPAAELHLRECDSFKQMYEMGSLMTTQDAGMNILAGATLGGGTRVNWQASFKTPSHVRQEWAEQHGLPDIASDKFDRALDAVCTRLGVTTGIKQHSRPNEKLKKGLEALGVHCGKIPRNCSREHTCGHCCFGCPSGDKQDATGTYLADAAKSGATIFTGMFAEKVLTTKSKADPQRRRCATGILARTSAADGSGREWRIVFKAGCVISAAGALHTPALLLRSKIRVNGNVGKNLRLHPATAVNGVFSKVREGDRDPSAPPRPPAHTVIPPLPRVERAPDGTLDVPEDITAWKGSIFSIYSNAVADWRGSGYGALLMTPSAHPGLIAGSIPWLSGEDFKRTCAWMPYVSSALVLTRDRGSGRVAIGKDGLPRLHYWPDAHDRESMMKGMELGLRALAAAGALMLGTVQCGKAANTRFEPARDDSGAMTEPEAFDQFLGRVRKEGIKKNGITVFSAHQMGTARMGTSPKNSVVDARGECWHVCNLFVADASLLPTSTGVNPMITVEAMAYMVAEGLAQKVSKEKAQAAAKTQSAMMTSPEE</sequence>
<dbReference type="InterPro" id="IPR012400">
    <property type="entry name" value="Long_Oxdase"/>
</dbReference>
<feature type="region of interest" description="Disordered" evidence="13">
    <location>
        <begin position="502"/>
        <end position="530"/>
    </location>
</feature>
<evidence type="ECO:0000256" key="5">
    <source>
        <dbReference type="ARBA" id="ARBA00013125"/>
    </source>
</evidence>
<accession>A0ABR2Z4D7</accession>
<keyword evidence="17" id="KW-1185">Reference proteome</keyword>
<evidence type="ECO:0000256" key="10">
    <source>
        <dbReference type="ARBA" id="ARBA00023002"/>
    </source>
</evidence>
<keyword evidence="6" id="KW-0285">Flavoprotein</keyword>
<dbReference type="Pfam" id="PF00732">
    <property type="entry name" value="GMC_oxred_N"/>
    <property type="match status" value="1"/>
</dbReference>
<evidence type="ECO:0000256" key="6">
    <source>
        <dbReference type="ARBA" id="ARBA00022630"/>
    </source>
</evidence>
<dbReference type="PANTHER" id="PTHR46056">
    <property type="entry name" value="LONG-CHAIN-ALCOHOL OXIDASE"/>
    <property type="match status" value="1"/>
</dbReference>
<evidence type="ECO:0000256" key="12">
    <source>
        <dbReference type="PIRNR" id="PIRNR028937"/>
    </source>
</evidence>
<evidence type="ECO:0000259" key="14">
    <source>
        <dbReference type="Pfam" id="PF00732"/>
    </source>
</evidence>
<evidence type="ECO:0000256" key="3">
    <source>
        <dbReference type="ARBA" id="ARBA00004370"/>
    </source>
</evidence>
<evidence type="ECO:0000256" key="11">
    <source>
        <dbReference type="ARBA" id="ARBA00023136"/>
    </source>
</evidence>
<organism evidence="16 17">
    <name type="scientific">Coccomyxa subellipsoidea</name>
    <dbReference type="NCBI Taxonomy" id="248742"/>
    <lineage>
        <taxon>Eukaryota</taxon>
        <taxon>Viridiplantae</taxon>
        <taxon>Chlorophyta</taxon>
        <taxon>core chlorophytes</taxon>
        <taxon>Trebouxiophyceae</taxon>
        <taxon>Trebouxiophyceae incertae sedis</taxon>
        <taxon>Coccomyxaceae</taxon>
        <taxon>Coccomyxa</taxon>
    </lineage>
</organism>
<evidence type="ECO:0000256" key="7">
    <source>
        <dbReference type="ARBA" id="ARBA00022692"/>
    </source>
</evidence>
<comment type="subcellular location">
    <subcellularLocation>
        <location evidence="3 12">Membrane</location>
    </subcellularLocation>
</comment>
<dbReference type="EMBL" id="JALJOT010000001">
    <property type="protein sequence ID" value="KAK9918505.1"/>
    <property type="molecule type" value="Genomic_DNA"/>
</dbReference>
<evidence type="ECO:0000256" key="13">
    <source>
        <dbReference type="SAM" id="MobiDB-lite"/>
    </source>
</evidence>
<dbReference type="EC" id="1.1.3.20" evidence="5 12"/>
<evidence type="ECO:0000256" key="9">
    <source>
        <dbReference type="ARBA" id="ARBA00022989"/>
    </source>
</evidence>
<dbReference type="InterPro" id="IPR000172">
    <property type="entry name" value="GMC_OxRdtase_N"/>
</dbReference>
<comment type="caution">
    <text evidence="16">The sequence shown here is derived from an EMBL/GenBank/DDBJ whole genome shotgun (WGS) entry which is preliminary data.</text>
</comment>